<feature type="transmembrane region" description="Helical" evidence="6">
    <location>
        <begin position="179"/>
        <end position="199"/>
    </location>
</feature>
<dbReference type="InterPro" id="IPR050369">
    <property type="entry name" value="RBOH/FRE"/>
</dbReference>
<organism evidence="8 9">
    <name type="scientific">candidate division WWE3 bacterium</name>
    <dbReference type="NCBI Taxonomy" id="2053526"/>
    <lineage>
        <taxon>Bacteria</taxon>
        <taxon>Katanobacteria</taxon>
    </lineage>
</organism>
<feature type="transmembrane region" description="Helical" evidence="6">
    <location>
        <begin position="118"/>
        <end position="139"/>
    </location>
</feature>
<evidence type="ECO:0000256" key="4">
    <source>
        <dbReference type="ARBA" id="ARBA00023002"/>
    </source>
</evidence>
<comment type="subcellular location">
    <subcellularLocation>
        <location evidence="1">Membrane</location>
        <topology evidence="1">Multi-pass membrane protein</topology>
    </subcellularLocation>
</comment>
<gene>
    <name evidence="8" type="ORF">C4561_04605</name>
</gene>
<evidence type="ECO:0000313" key="9">
    <source>
        <dbReference type="Proteomes" id="UP000265540"/>
    </source>
</evidence>
<keyword evidence="5 6" id="KW-0472">Membrane</keyword>
<accession>A0A3A4ZJK1</accession>
<comment type="caution">
    <text evidence="8">The sequence shown here is derived from an EMBL/GenBank/DDBJ whole genome shotgun (WGS) entry which is preliminary data.</text>
</comment>
<evidence type="ECO:0000256" key="6">
    <source>
        <dbReference type="SAM" id="Phobius"/>
    </source>
</evidence>
<feature type="non-terminal residue" evidence="8">
    <location>
        <position position="344"/>
    </location>
</feature>
<feature type="transmembrane region" description="Helical" evidence="6">
    <location>
        <begin position="7"/>
        <end position="24"/>
    </location>
</feature>
<dbReference type="Gene3D" id="2.40.30.10">
    <property type="entry name" value="Translation factors"/>
    <property type="match status" value="1"/>
</dbReference>
<feature type="domain" description="FAD-binding FR-type" evidence="7">
    <location>
        <begin position="202"/>
        <end position="301"/>
    </location>
</feature>
<dbReference type="InterPro" id="IPR039261">
    <property type="entry name" value="FNR_nucleotide-bd"/>
</dbReference>
<evidence type="ECO:0000256" key="1">
    <source>
        <dbReference type="ARBA" id="ARBA00004141"/>
    </source>
</evidence>
<dbReference type="AlphaFoldDB" id="A0A3A4ZJK1"/>
<dbReference type="InterPro" id="IPR013112">
    <property type="entry name" value="FAD-bd_8"/>
</dbReference>
<dbReference type="Pfam" id="PF08022">
    <property type="entry name" value="FAD_binding_8"/>
    <property type="match status" value="1"/>
</dbReference>
<evidence type="ECO:0000256" key="3">
    <source>
        <dbReference type="ARBA" id="ARBA00022989"/>
    </source>
</evidence>
<name>A0A3A4ZJK1_UNCKA</name>
<dbReference type="InterPro" id="IPR017938">
    <property type="entry name" value="Riboflavin_synthase-like_b-brl"/>
</dbReference>
<dbReference type="Proteomes" id="UP000265540">
    <property type="component" value="Unassembled WGS sequence"/>
</dbReference>
<protein>
    <recommendedName>
        <fullName evidence="7">FAD-binding FR-type domain-containing protein</fullName>
    </recommendedName>
</protein>
<dbReference type="EMBL" id="QZJF01000017">
    <property type="protein sequence ID" value="RJR27027.1"/>
    <property type="molecule type" value="Genomic_DNA"/>
</dbReference>
<dbReference type="SUPFAM" id="SSF52343">
    <property type="entry name" value="Ferredoxin reductase-like, C-terminal NADP-linked domain"/>
    <property type="match status" value="1"/>
</dbReference>
<dbReference type="InterPro" id="IPR017927">
    <property type="entry name" value="FAD-bd_FR_type"/>
</dbReference>
<feature type="transmembrane region" description="Helical" evidence="6">
    <location>
        <begin position="77"/>
        <end position="98"/>
    </location>
</feature>
<sequence length="344" mass="39185">MSKIRGYIAIILLSFITINLWLLSKDNVSLIINLPMTSLSQIFALIGIVLMAVSLLLSTRIRIVEDIFGGLDKVYRVHHLIGVVAFIMLVNHPLLLVVQSLPDYKLALNYMIPGPDTSYNFGVFAQYFMILPFIFILLIKIPYNLWRYTHKLLGISFLFASLHAINISSDVSVYMPLRYWILFFIGIGLFSGIYTLIFYKNFGPRKIYVVKKTEQLLDIINIYLKPVGKKMNFISGQFAYFRFTKSKVSKEPHPFSFSGAPSEEDARISVKILGDYTMSAREISEGDVVAVYGPYGRFGEIYNDPVKKKLIWIAGGIGVTPFLSMLRQESVNSLGHEINFFYSF</sequence>
<keyword evidence="3 6" id="KW-1133">Transmembrane helix</keyword>
<dbReference type="Pfam" id="PF01794">
    <property type="entry name" value="Ferric_reduct"/>
    <property type="match status" value="1"/>
</dbReference>
<keyword evidence="4" id="KW-0560">Oxidoreductase</keyword>
<dbReference type="InterPro" id="IPR013130">
    <property type="entry name" value="Fe3_Rdtase_TM_dom"/>
</dbReference>
<evidence type="ECO:0000256" key="2">
    <source>
        <dbReference type="ARBA" id="ARBA00022692"/>
    </source>
</evidence>
<evidence type="ECO:0000313" key="8">
    <source>
        <dbReference type="EMBL" id="RJR27027.1"/>
    </source>
</evidence>
<dbReference type="SUPFAM" id="SSF63380">
    <property type="entry name" value="Riboflavin synthase domain-like"/>
    <property type="match status" value="1"/>
</dbReference>
<dbReference type="PROSITE" id="PS51384">
    <property type="entry name" value="FAD_FR"/>
    <property type="match status" value="1"/>
</dbReference>
<dbReference type="Gene3D" id="3.40.50.80">
    <property type="entry name" value="Nucleotide-binding domain of ferredoxin-NADP reductase (FNR) module"/>
    <property type="match status" value="1"/>
</dbReference>
<dbReference type="PANTHER" id="PTHR11972">
    <property type="entry name" value="NADPH OXIDASE"/>
    <property type="match status" value="1"/>
</dbReference>
<dbReference type="GO" id="GO:0016491">
    <property type="term" value="F:oxidoreductase activity"/>
    <property type="evidence" value="ECO:0007669"/>
    <property type="project" value="UniProtKB-KW"/>
</dbReference>
<proteinExistence type="predicted"/>
<keyword evidence="2 6" id="KW-0812">Transmembrane</keyword>
<evidence type="ECO:0000256" key="5">
    <source>
        <dbReference type="ARBA" id="ARBA00023136"/>
    </source>
</evidence>
<feature type="transmembrane region" description="Helical" evidence="6">
    <location>
        <begin position="36"/>
        <end position="57"/>
    </location>
</feature>
<evidence type="ECO:0000259" key="7">
    <source>
        <dbReference type="PROSITE" id="PS51384"/>
    </source>
</evidence>
<dbReference type="GO" id="GO:0005886">
    <property type="term" value="C:plasma membrane"/>
    <property type="evidence" value="ECO:0007669"/>
    <property type="project" value="TreeGrafter"/>
</dbReference>
<reference evidence="8 9" key="1">
    <citation type="journal article" date="2017" name="ISME J.">
        <title>Energy and carbon metabolisms in a deep terrestrial subsurface fluid microbial community.</title>
        <authorList>
            <person name="Momper L."/>
            <person name="Jungbluth S.P."/>
            <person name="Lee M.D."/>
            <person name="Amend J.P."/>
        </authorList>
    </citation>
    <scope>NUCLEOTIDE SEQUENCE [LARGE SCALE GENOMIC DNA]</scope>
    <source>
        <strain evidence="8">SURF_46</strain>
    </source>
</reference>
<feature type="transmembrane region" description="Helical" evidence="6">
    <location>
        <begin position="151"/>
        <end position="167"/>
    </location>
</feature>
<dbReference type="PANTHER" id="PTHR11972:SF69">
    <property type="entry name" value="FERRIC REDUCTION OXIDASE 6-RELATED"/>
    <property type="match status" value="1"/>
</dbReference>